<gene>
    <name evidence="1" type="ORF">EVS84_07100</name>
</gene>
<reference evidence="1 2" key="1">
    <citation type="submission" date="2019-02" db="EMBL/GenBank/DDBJ databases">
        <title>Genome of Pseudomonas korensis isolated from heavy metal contaminated environment.</title>
        <authorList>
            <person name="Ayangbenro A.S."/>
            <person name="Babalola O."/>
        </authorList>
    </citation>
    <scope>NUCLEOTIDE SEQUENCE [LARGE SCALE GENOMIC DNA]</scope>
    <source>
        <strain evidence="1 2">AB36</strain>
    </source>
</reference>
<proteinExistence type="predicted"/>
<evidence type="ECO:0000313" key="1">
    <source>
        <dbReference type="EMBL" id="RYM43657.1"/>
    </source>
</evidence>
<accession>A0A4Q4L9D6</accession>
<dbReference type="EMBL" id="SEUB01000002">
    <property type="protein sequence ID" value="RYM43657.1"/>
    <property type="molecule type" value="Genomic_DNA"/>
</dbReference>
<comment type="caution">
    <text evidence="1">The sequence shown here is derived from an EMBL/GenBank/DDBJ whole genome shotgun (WGS) entry which is preliminary data.</text>
</comment>
<evidence type="ECO:0000313" key="2">
    <source>
        <dbReference type="Proteomes" id="UP000291107"/>
    </source>
</evidence>
<dbReference type="RefSeq" id="WP_129997978.1">
    <property type="nucleotide sequence ID" value="NZ_SEUB01000002.1"/>
</dbReference>
<dbReference type="Proteomes" id="UP000291107">
    <property type="component" value="Unassembled WGS sequence"/>
</dbReference>
<organism evidence="1 2">
    <name type="scientific">Pseudomonas koreensis</name>
    <dbReference type="NCBI Taxonomy" id="198620"/>
    <lineage>
        <taxon>Bacteria</taxon>
        <taxon>Pseudomonadati</taxon>
        <taxon>Pseudomonadota</taxon>
        <taxon>Gammaproteobacteria</taxon>
        <taxon>Pseudomonadales</taxon>
        <taxon>Pseudomonadaceae</taxon>
        <taxon>Pseudomonas</taxon>
    </lineage>
</organism>
<protein>
    <submittedName>
        <fullName evidence="1">Uncharacterized protein</fullName>
    </submittedName>
</protein>
<name>A0A4Q4L9D6_9PSED</name>
<sequence>MPELPTPSAVDIVTQLVTGPSLHEVAAKTLAPALKTLYPDLEIDPQLAMVVEPTWEIDNDQVFAGRSNVETLTDALVRLGMTGKTVTYLDGEHYLTQQPAWPAPVQLPVKIEAISLLLNELAPLLFIAYKEQHVKYWDEFTYPGQPRWQQLSQALRNLWKADASLGRDATQTAVAEAVFREPDKLQRMATDKYTTRACLIDLDREGAGQNAHMTLLDMAVLIGTDAQRTVILTHAVTRGFQSFDSLQALGEDLQQRFGATPADPKLTWRLVEPQGNFFDHQACTLISLEADALGRINFFADRPLNRAYPHTGTQGQSAEPTPRLEEHFERLRPMLPPWLNDASAVDQARYSRHLLDLTTVQHEHNGKTFQSEVIGLHAYTRDALMEQMSKDQPSAKDIKLDDIEISITSLVVWGTFVLPGNTSTQTLTLPELALQNLAGLPLGNKTVNYKAASSAPDWMTVAYLEKLVSAVDIGRTYPAYLKARLIDDADQASALKALYTGQLRIELPLLALQHKIQGRADIDDAGYRYVAAALAATDAERYVDGQEIVVRPLAFVAHRSSCAADSVANMYVIGPREANKGPCLLYRPLFEMTLMQFPGYANLLYAIQHSRHLRDSVLAWLADDVRFNYSQFVFTARLPSIWTIPQMLVNPTTALDMSGPVALGTQALTGNVLDTLHERNVKALLTQADRQSVSNAEARWATLKQGGWLMFNAALPFLGRSVGTAAWIWQIMDDLQEVTDVANQPSGKVAWTAIADILLALGMVLAHRAAVGEAPPRERVAQAEEETKPIKAAAKVAKALQLPDITSAELPGAHTTSIDIITALKRSPQALAKLLDGFTVDPPKGLGAAASKGTHQGLYAHGKTWYAQVGRRWFEVMRNALGNVQIIDSRQQPHRIGPTLAYSARGEWVIDLRLRLRGGGLDSALQKSRDSRQAVAKALCEKIAKFDTTLHTKETRLNADRDALRDALPQARAQARTEYLATLDAQHQEYAANIQQIKELNLNQTIPNYRTVMTERLQMQLFLGQEWLSEHSSQFQQSVEGMQTMIADGANADPEAFSLAAVSLNDVTQSIIEKMEAAQACFEEMKLLGKDAVEAMRVYQNALPDYQLDDLKVLQISLAERICIKPGDTADHASAQQALADLVEDAALNIQSSLDLSADEGLGDLRGRIDALSNVAQQFDSVDQRFNDLASEYSDQLHTDRLKHVQTRVIAFKAAADKRLADLLRYRHLLVPQAGTSTSSASASNRQIFQTRSKGTVVGERKKSVGDNTTDLMEVRAPLTGVIATFHEESPGVWVEQRTPPAPTPTSAADLKKSVRDGQTLIDGLAAFHRRIEARLKRGARIPVEVEEEYHQHAALLRTAIAAIDEALTAKNLTAGQHEPSETLNHALDKAAKNLEEKGTSTRIRLVKQQLPTAAGVQWLKEKGEITIDKTVTRRPIRHRQHDFLDEYRIRDAHNDKVLCYAHFHYSSADAPDPSFIRGHMKTVAQQRMGGAYEPSQQSNQQLIEIHRSEISSRSAEALFFNLAKPVASAPVPL</sequence>